<dbReference type="RefSeq" id="WP_378610678.1">
    <property type="nucleotide sequence ID" value="NZ_JBHSAX010000003.1"/>
</dbReference>
<keyword evidence="3" id="KW-0804">Transcription</keyword>
<evidence type="ECO:0000256" key="1">
    <source>
        <dbReference type="ARBA" id="ARBA00023015"/>
    </source>
</evidence>
<dbReference type="SMART" id="SM00342">
    <property type="entry name" value="HTH_ARAC"/>
    <property type="match status" value="1"/>
</dbReference>
<keyword evidence="6" id="KW-1185">Reference proteome</keyword>
<name>A0ABV8DLS7_9NOCA</name>
<dbReference type="Gene3D" id="1.10.10.60">
    <property type="entry name" value="Homeodomain-like"/>
    <property type="match status" value="1"/>
</dbReference>
<feature type="domain" description="HTH araC/xylS-type" evidence="4">
    <location>
        <begin position="27"/>
        <end position="85"/>
    </location>
</feature>
<dbReference type="InterPro" id="IPR018060">
    <property type="entry name" value="HTH_AraC"/>
</dbReference>
<reference evidence="6" key="1">
    <citation type="journal article" date="2019" name="Int. J. Syst. Evol. Microbiol.">
        <title>The Global Catalogue of Microorganisms (GCM) 10K type strain sequencing project: providing services to taxonomists for standard genome sequencing and annotation.</title>
        <authorList>
            <consortium name="The Broad Institute Genomics Platform"/>
            <consortium name="The Broad Institute Genome Sequencing Center for Infectious Disease"/>
            <person name="Wu L."/>
            <person name="Ma J."/>
        </authorList>
    </citation>
    <scope>NUCLEOTIDE SEQUENCE [LARGE SCALE GENOMIC DNA]</scope>
    <source>
        <strain evidence="6">CGMCC 4.7330</strain>
    </source>
</reference>
<dbReference type="Pfam" id="PF12833">
    <property type="entry name" value="HTH_18"/>
    <property type="match status" value="1"/>
</dbReference>
<sequence length="88" mass="9859">MGECGRRRRGAGCRRRSLQRALTAEQVTFRALRRAVRITTAGYRLRNTGDSMTRIAHDAGFFDSAHFCRAWPTACGVPPSLYRSWAAA</sequence>
<protein>
    <submittedName>
        <fullName evidence="5">Helix-turn-helix domain-containing protein</fullName>
    </submittedName>
</protein>
<evidence type="ECO:0000313" key="6">
    <source>
        <dbReference type="Proteomes" id="UP001595696"/>
    </source>
</evidence>
<dbReference type="PANTHER" id="PTHR47894:SF4">
    <property type="entry name" value="HTH-TYPE TRANSCRIPTIONAL REGULATOR GADX"/>
    <property type="match status" value="1"/>
</dbReference>
<evidence type="ECO:0000256" key="2">
    <source>
        <dbReference type="ARBA" id="ARBA00023125"/>
    </source>
</evidence>
<dbReference type="EMBL" id="JBHSAX010000003">
    <property type="protein sequence ID" value="MFC3960911.1"/>
    <property type="molecule type" value="Genomic_DNA"/>
</dbReference>
<evidence type="ECO:0000259" key="4">
    <source>
        <dbReference type="PROSITE" id="PS01124"/>
    </source>
</evidence>
<proteinExistence type="predicted"/>
<dbReference type="Proteomes" id="UP001595696">
    <property type="component" value="Unassembled WGS sequence"/>
</dbReference>
<dbReference type="PANTHER" id="PTHR47894">
    <property type="entry name" value="HTH-TYPE TRANSCRIPTIONAL REGULATOR GADX"/>
    <property type="match status" value="1"/>
</dbReference>
<accession>A0ABV8DLS7</accession>
<evidence type="ECO:0000256" key="3">
    <source>
        <dbReference type="ARBA" id="ARBA00023163"/>
    </source>
</evidence>
<dbReference type="PROSITE" id="PS01124">
    <property type="entry name" value="HTH_ARAC_FAMILY_2"/>
    <property type="match status" value="1"/>
</dbReference>
<dbReference type="SUPFAM" id="SSF46689">
    <property type="entry name" value="Homeodomain-like"/>
    <property type="match status" value="1"/>
</dbReference>
<keyword evidence="1" id="KW-0805">Transcription regulation</keyword>
<keyword evidence="2" id="KW-0238">DNA-binding</keyword>
<organism evidence="5 6">
    <name type="scientific">Nocardia jiangsuensis</name>
    <dbReference type="NCBI Taxonomy" id="1691563"/>
    <lineage>
        <taxon>Bacteria</taxon>
        <taxon>Bacillati</taxon>
        <taxon>Actinomycetota</taxon>
        <taxon>Actinomycetes</taxon>
        <taxon>Mycobacteriales</taxon>
        <taxon>Nocardiaceae</taxon>
        <taxon>Nocardia</taxon>
    </lineage>
</organism>
<comment type="caution">
    <text evidence="5">The sequence shown here is derived from an EMBL/GenBank/DDBJ whole genome shotgun (WGS) entry which is preliminary data.</text>
</comment>
<dbReference type="InterPro" id="IPR009057">
    <property type="entry name" value="Homeodomain-like_sf"/>
</dbReference>
<evidence type="ECO:0000313" key="5">
    <source>
        <dbReference type="EMBL" id="MFC3960911.1"/>
    </source>
</evidence>
<gene>
    <name evidence="5" type="ORF">ACFO0B_02780</name>
</gene>